<dbReference type="InterPro" id="IPR036249">
    <property type="entry name" value="Thioredoxin-like_sf"/>
</dbReference>
<keyword evidence="3" id="KW-0001">2Fe-2S</keyword>
<dbReference type="SUPFAM" id="SSF103473">
    <property type="entry name" value="MFS general substrate transporter"/>
    <property type="match status" value="1"/>
</dbReference>
<evidence type="ECO:0000256" key="6">
    <source>
        <dbReference type="ARBA" id="ARBA00023014"/>
    </source>
</evidence>
<dbReference type="InterPro" id="IPR002023">
    <property type="entry name" value="NuoE-like"/>
</dbReference>
<evidence type="ECO:0000256" key="3">
    <source>
        <dbReference type="ARBA" id="ARBA00022714"/>
    </source>
</evidence>
<feature type="transmembrane region" description="Helical" evidence="9">
    <location>
        <begin position="686"/>
        <end position="708"/>
    </location>
</feature>
<feature type="transmembrane region" description="Helical" evidence="9">
    <location>
        <begin position="714"/>
        <end position="736"/>
    </location>
</feature>
<dbReference type="Gene3D" id="3.40.30.10">
    <property type="entry name" value="Glutaredoxin"/>
    <property type="match status" value="1"/>
</dbReference>
<evidence type="ECO:0000256" key="8">
    <source>
        <dbReference type="SAM" id="MobiDB-lite"/>
    </source>
</evidence>
<keyword evidence="6" id="KW-0411">Iron-sulfur</keyword>
<feature type="compositionally biased region" description="Polar residues" evidence="8">
    <location>
        <begin position="356"/>
        <end position="365"/>
    </location>
</feature>
<dbReference type="GO" id="GO:0051537">
    <property type="term" value="F:2 iron, 2 sulfur cluster binding"/>
    <property type="evidence" value="ECO:0007669"/>
    <property type="project" value="UniProtKB-KW"/>
</dbReference>
<feature type="compositionally biased region" description="Acidic residues" evidence="8">
    <location>
        <begin position="504"/>
        <end position="523"/>
    </location>
</feature>
<feature type="region of interest" description="Disordered" evidence="8">
    <location>
        <begin position="236"/>
        <end position="255"/>
    </location>
</feature>
<dbReference type="SUPFAM" id="SSF52833">
    <property type="entry name" value="Thioredoxin-like"/>
    <property type="match status" value="1"/>
</dbReference>
<dbReference type="WBParaSite" id="jg7419">
    <property type="protein sequence ID" value="jg7419"/>
    <property type="gene ID" value="jg7419"/>
</dbReference>
<dbReference type="Pfam" id="PF01257">
    <property type="entry name" value="2Fe-2S_thioredx"/>
    <property type="match status" value="1"/>
</dbReference>
<dbReference type="InterPro" id="IPR020846">
    <property type="entry name" value="MFS_dom"/>
</dbReference>
<feature type="transmembrane region" description="Helical" evidence="9">
    <location>
        <begin position="622"/>
        <end position="642"/>
    </location>
</feature>
<dbReference type="PANTHER" id="PTHR10371">
    <property type="entry name" value="NADH DEHYDROGENASE UBIQUINONE FLAVOPROTEIN 2, MITOCHONDRIAL"/>
    <property type="match status" value="1"/>
</dbReference>
<feature type="transmembrane region" description="Helical" evidence="9">
    <location>
        <begin position="554"/>
        <end position="580"/>
    </location>
</feature>
<evidence type="ECO:0000256" key="2">
    <source>
        <dbReference type="ARBA" id="ARBA00010643"/>
    </source>
</evidence>
<keyword evidence="5" id="KW-0408">Iron</keyword>
<evidence type="ECO:0000256" key="7">
    <source>
        <dbReference type="ARBA" id="ARBA00034078"/>
    </source>
</evidence>
<dbReference type="InterPro" id="IPR011701">
    <property type="entry name" value="MFS"/>
</dbReference>
<keyword evidence="11" id="KW-1185">Reference proteome</keyword>
<feature type="compositionally biased region" description="Low complexity" evidence="8">
    <location>
        <begin position="524"/>
        <end position="542"/>
    </location>
</feature>
<accession>A0A915EMF4</accession>
<dbReference type="InterPro" id="IPR041921">
    <property type="entry name" value="NuoE_N"/>
</dbReference>
<feature type="compositionally biased region" description="Polar residues" evidence="8">
    <location>
        <begin position="243"/>
        <end position="255"/>
    </location>
</feature>
<feature type="domain" description="Major facilitator superfamily (MFS) profile" evidence="10">
    <location>
        <begin position="556"/>
        <end position="751"/>
    </location>
</feature>
<evidence type="ECO:0000259" key="10">
    <source>
        <dbReference type="PROSITE" id="PS50850"/>
    </source>
</evidence>
<protein>
    <submittedName>
        <fullName evidence="12">Major facilitator superfamily (MFS) profile domain-containing protein</fullName>
    </submittedName>
</protein>
<organism evidence="11 12">
    <name type="scientific">Ditylenchus dipsaci</name>
    <dbReference type="NCBI Taxonomy" id="166011"/>
    <lineage>
        <taxon>Eukaryota</taxon>
        <taxon>Metazoa</taxon>
        <taxon>Ecdysozoa</taxon>
        <taxon>Nematoda</taxon>
        <taxon>Chromadorea</taxon>
        <taxon>Rhabditida</taxon>
        <taxon>Tylenchina</taxon>
        <taxon>Tylenchomorpha</taxon>
        <taxon>Sphaerularioidea</taxon>
        <taxon>Anguinidae</taxon>
        <taxon>Anguininae</taxon>
        <taxon>Ditylenchus</taxon>
    </lineage>
</organism>
<evidence type="ECO:0000313" key="11">
    <source>
        <dbReference type="Proteomes" id="UP000887574"/>
    </source>
</evidence>
<keyword evidence="4" id="KW-0479">Metal-binding</keyword>
<comment type="similarity">
    <text evidence="2">Belongs to the complex I 24 kDa subunit family.</text>
</comment>
<name>A0A915EMF4_9BILA</name>
<dbReference type="Proteomes" id="UP000887574">
    <property type="component" value="Unplaced"/>
</dbReference>
<dbReference type="InterPro" id="IPR036259">
    <property type="entry name" value="MFS_trans_sf"/>
</dbReference>
<keyword evidence="9" id="KW-1133">Transmembrane helix</keyword>
<evidence type="ECO:0000256" key="1">
    <source>
        <dbReference type="ARBA" id="ARBA00004141"/>
    </source>
</evidence>
<evidence type="ECO:0000256" key="5">
    <source>
        <dbReference type="ARBA" id="ARBA00023004"/>
    </source>
</evidence>
<evidence type="ECO:0000313" key="12">
    <source>
        <dbReference type="WBParaSite" id="jg7419"/>
    </source>
</evidence>
<dbReference type="PANTHER" id="PTHR10371:SF3">
    <property type="entry name" value="NADH DEHYDROGENASE [UBIQUINONE] FLAVOPROTEIN 2, MITOCHONDRIAL"/>
    <property type="match status" value="1"/>
</dbReference>
<dbReference type="GO" id="GO:0016020">
    <property type="term" value="C:membrane"/>
    <property type="evidence" value="ECO:0007669"/>
    <property type="project" value="UniProtKB-SubCell"/>
</dbReference>
<dbReference type="AlphaFoldDB" id="A0A915EMF4"/>
<dbReference type="GO" id="GO:0006120">
    <property type="term" value="P:mitochondrial electron transport, NADH to ubiquinone"/>
    <property type="evidence" value="ECO:0007669"/>
    <property type="project" value="TreeGrafter"/>
</dbReference>
<dbReference type="PROSITE" id="PS01099">
    <property type="entry name" value="COMPLEX1_24K"/>
    <property type="match status" value="1"/>
</dbReference>
<keyword evidence="9" id="KW-0812">Transmembrane</keyword>
<dbReference type="GO" id="GO:0046872">
    <property type="term" value="F:metal ion binding"/>
    <property type="evidence" value="ECO:0007669"/>
    <property type="project" value="UniProtKB-KW"/>
</dbReference>
<sequence>MSGENSTSFVECFNSVAIKYRPKRKFYTEAGYKGRTQVTACISITLEKPKKVVKEVTGTGMVFQSSKPSVKIVLYREISLNDAQRTFFCGNRHGLQIHRDDDANNANTKAQGWCCHPLLDLAQRQNGWLPIAAMHECAKILGMPRMRVYEVATFYSMFNRNPVGKYVLQVCGITKKLGIKTGETTKDGMFTLMEVECLGACVNAPMIQINDDYYEDLTVADMDKILDEIVAGKRPHPGPCSGRLSSEPLSGLTSLTEPPENIVSRWATDFPPIKPDVFNIGAIEKISSDKKPQLIRSENRSIDEYTPLISASSLPSVLITDPNQGCTSGGEDLAGSLRGLEECAEHLGGSEELQQEGFSQPSTSRFHNEGRRRRRRLPAGDQSHQHRHSSKRAKKARRRTHSDTDLRKMRPIILSPFMPTLATQISVDGRAAAESRRRATTAAVITSSMPETNNNNNNVTAAGAARPAAVNFTNAAVKIVGNAKYGAVQLKKAPVEVKLKVDPSEEVEETEEESSSDEEDEESASANNLSSSSSSSSSGSSSYTRFSDLTKKQWATVAMLAVANLCSTVAFSCIAPFYPAEAQHKEMNTSEIGIVFGVFELVMFVTAPILGKYMPLLGSKRMFSIGLLVTGVTAIAFGFLNLLPAGRIFFWASFLIRCAEALGDACFVTSSFAISAKCFPGRIATIVGIMETFAGLGYTAGPVIGSVLYEYGGFQLPFLVLGACLILATVLSYFLVEEIEGMVKSKMRGHY</sequence>
<dbReference type="GO" id="GO:0003954">
    <property type="term" value="F:NADH dehydrogenase activity"/>
    <property type="evidence" value="ECO:0007669"/>
    <property type="project" value="TreeGrafter"/>
</dbReference>
<dbReference type="Gene3D" id="1.10.10.1590">
    <property type="entry name" value="NADH-quinone oxidoreductase subunit E"/>
    <property type="match status" value="1"/>
</dbReference>
<dbReference type="PROSITE" id="PS50850">
    <property type="entry name" value="MFS"/>
    <property type="match status" value="1"/>
</dbReference>
<evidence type="ECO:0000256" key="9">
    <source>
        <dbReference type="SAM" id="Phobius"/>
    </source>
</evidence>
<dbReference type="Gene3D" id="1.20.1250.20">
    <property type="entry name" value="MFS general substrate transporter like domains"/>
    <property type="match status" value="1"/>
</dbReference>
<feature type="region of interest" description="Disordered" evidence="8">
    <location>
        <begin position="501"/>
        <end position="542"/>
    </location>
</feature>
<feature type="compositionally biased region" description="Basic residues" evidence="8">
    <location>
        <begin position="385"/>
        <end position="400"/>
    </location>
</feature>
<comment type="cofactor">
    <cofactor evidence="7">
        <name>[2Fe-2S] cluster</name>
        <dbReference type="ChEBI" id="CHEBI:190135"/>
    </cofactor>
</comment>
<dbReference type="FunFam" id="1.10.10.1590:FF:000001">
    <property type="entry name" value="NADH-quinone oxidoreductase subunit E"/>
    <property type="match status" value="1"/>
</dbReference>
<dbReference type="CDD" id="cd03064">
    <property type="entry name" value="TRX_Fd_NuoE"/>
    <property type="match status" value="1"/>
</dbReference>
<comment type="subcellular location">
    <subcellularLocation>
        <location evidence="1">Membrane</location>
        <topology evidence="1">Multi-pass membrane protein</topology>
    </subcellularLocation>
</comment>
<proteinExistence type="inferred from homology"/>
<feature type="region of interest" description="Disordered" evidence="8">
    <location>
        <begin position="351"/>
        <end position="404"/>
    </location>
</feature>
<reference evidence="12" key="1">
    <citation type="submission" date="2022-11" db="UniProtKB">
        <authorList>
            <consortium name="WormBaseParasite"/>
        </authorList>
    </citation>
    <scope>IDENTIFICATION</scope>
</reference>
<dbReference type="InterPro" id="IPR042128">
    <property type="entry name" value="NuoE_dom"/>
</dbReference>
<dbReference type="Pfam" id="PF07690">
    <property type="entry name" value="MFS_1"/>
    <property type="match status" value="1"/>
</dbReference>
<evidence type="ECO:0000256" key="4">
    <source>
        <dbReference type="ARBA" id="ARBA00022723"/>
    </source>
</evidence>
<dbReference type="GO" id="GO:0022857">
    <property type="term" value="F:transmembrane transporter activity"/>
    <property type="evidence" value="ECO:0007669"/>
    <property type="project" value="InterPro"/>
</dbReference>
<feature type="transmembrane region" description="Helical" evidence="9">
    <location>
        <begin position="592"/>
        <end position="610"/>
    </location>
</feature>
<keyword evidence="9" id="KW-0472">Membrane</keyword>
<dbReference type="GO" id="GO:0005739">
    <property type="term" value="C:mitochondrion"/>
    <property type="evidence" value="ECO:0007669"/>
    <property type="project" value="GOC"/>
</dbReference>